<accession>A0A6A1VMD5</accession>
<keyword evidence="4" id="KW-1185">Reference proteome</keyword>
<gene>
    <name evidence="3" type="ORF">CJ030_MR5G001870</name>
</gene>
<evidence type="ECO:0000313" key="3">
    <source>
        <dbReference type="EMBL" id="KAB1212948.1"/>
    </source>
</evidence>
<reference evidence="3 4" key="1">
    <citation type="journal article" date="2019" name="Plant Biotechnol. J.">
        <title>The red bayberry genome and genetic basis of sex determination.</title>
        <authorList>
            <person name="Jia H.M."/>
            <person name="Jia H.J."/>
            <person name="Cai Q.L."/>
            <person name="Wang Y."/>
            <person name="Zhao H.B."/>
            <person name="Yang W.F."/>
            <person name="Wang G.Y."/>
            <person name="Li Y.H."/>
            <person name="Zhan D.L."/>
            <person name="Shen Y.T."/>
            <person name="Niu Q.F."/>
            <person name="Chang L."/>
            <person name="Qiu J."/>
            <person name="Zhao L."/>
            <person name="Xie H.B."/>
            <person name="Fu W.Y."/>
            <person name="Jin J."/>
            <person name="Li X.W."/>
            <person name="Jiao Y."/>
            <person name="Zhou C.C."/>
            <person name="Tu T."/>
            <person name="Chai C.Y."/>
            <person name="Gao J.L."/>
            <person name="Fan L.J."/>
            <person name="van de Weg E."/>
            <person name="Wang J.Y."/>
            <person name="Gao Z.S."/>
        </authorList>
    </citation>
    <scope>NUCLEOTIDE SEQUENCE [LARGE SCALE GENOMIC DNA]</scope>
    <source>
        <tissue evidence="3">Leaves</tissue>
    </source>
</reference>
<evidence type="ECO:0000313" key="4">
    <source>
        <dbReference type="Proteomes" id="UP000516437"/>
    </source>
</evidence>
<name>A0A6A1VMD5_9ROSI</name>
<keyword evidence="1" id="KW-0175">Coiled coil</keyword>
<feature type="coiled-coil region" evidence="1">
    <location>
        <begin position="77"/>
        <end position="136"/>
    </location>
</feature>
<protein>
    <submittedName>
        <fullName evidence="3">Uncharacterized protein</fullName>
    </submittedName>
</protein>
<organism evidence="3 4">
    <name type="scientific">Morella rubra</name>
    <name type="common">Chinese bayberry</name>
    <dbReference type="NCBI Taxonomy" id="262757"/>
    <lineage>
        <taxon>Eukaryota</taxon>
        <taxon>Viridiplantae</taxon>
        <taxon>Streptophyta</taxon>
        <taxon>Embryophyta</taxon>
        <taxon>Tracheophyta</taxon>
        <taxon>Spermatophyta</taxon>
        <taxon>Magnoliopsida</taxon>
        <taxon>eudicotyledons</taxon>
        <taxon>Gunneridae</taxon>
        <taxon>Pentapetalae</taxon>
        <taxon>rosids</taxon>
        <taxon>fabids</taxon>
        <taxon>Fagales</taxon>
        <taxon>Myricaceae</taxon>
        <taxon>Morella</taxon>
    </lineage>
</organism>
<feature type="region of interest" description="Disordered" evidence="2">
    <location>
        <begin position="28"/>
        <end position="49"/>
    </location>
</feature>
<dbReference type="AlphaFoldDB" id="A0A6A1VMD5"/>
<evidence type="ECO:0000256" key="2">
    <source>
        <dbReference type="SAM" id="MobiDB-lite"/>
    </source>
</evidence>
<comment type="caution">
    <text evidence="3">The sequence shown here is derived from an EMBL/GenBank/DDBJ whole genome shotgun (WGS) entry which is preliminary data.</text>
</comment>
<evidence type="ECO:0000256" key="1">
    <source>
        <dbReference type="SAM" id="Coils"/>
    </source>
</evidence>
<sequence>MSTLNKFTLSRSRGQEGALTQRFSRRAAAGTEEAVRPSTAASEAPAKTGAPIVPPPWVAQLFANLDSNVSVTMKAALQPFEGQVKSLEEEMKELQTAFKGECTMTMLRNKLVMAYMADVREQLEEIKKTLDDFKAEADP</sequence>
<feature type="region of interest" description="Disordered" evidence="2">
    <location>
        <begin position="1"/>
        <end position="20"/>
    </location>
</feature>
<dbReference type="Proteomes" id="UP000516437">
    <property type="component" value="Chromosome 5"/>
</dbReference>
<feature type="compositionally biased region" description="Polar residues" evidence="2">
    <location>
        <begin position="1"/>
        <end position="12"/>
    </location>
</feature>
<dbReference type="EMBL" id="RXIC02000023">
    <property type="protein sequence ID" value="KAB1212948.1"/>
    <property type="molecule type" value="Genomic_DNA"/>
</dbReference>
<dbReference type="OrthoDB" id="5989141at2759"/>
<proteinExistence type="predicted"/>